<proteinExistence type="predicted"/>
<feature type="non-terminal residue" evidence="2">
    <location>
        <position position="273"/>
    </location>
</feature>
<name>X0V6F7_9ZZZZ</name>
<keyword evidence="1" id="KW-0812">Transmembrane</keyword>
<protein>
    <submittedName>
        <fullName evidence="2">Uncharacterized protein</fullName>
    </submittedName>
</protein>
<keyword evidence="1" id="KW-0472">Membrane</keyword>
<accession>X0V6F7</accession>
<comment type="caution">
    <text evidence="2">The sequence shown here is derived from an EMBL/GenBank/DDBJ whole genome shotgun (WGS) entry which is preliminary data.</text>
</comment>
<sequence>ATLFFGHQFTPQNTKILQQDFSLFRVSEGSDYIAGKPNREFIKWNNVEWIKDLNTSMTVYQVGKNWFICDPNSWRECFWRFFGFRIRLSGHRESIQPDAGVWYPNDRRLYVQITDWKWIGKLRLWKLLPTGIKANPNINLQGFARTGGIIALGGFCYLMAFMNVLKGWPSTVLGIIGVVIIVYALIGKGAVFEMQLTGCEYSLTCNKHREAEVILNQQEEFLNLQGIITEQDSEIQNLKAYMPFYVSQKTRMYIEAIERVQLYSEYIEEHGRP</sequence>
<evidence type="ECO:0000256" key="1">
    <source>
        <dbReference type="SAM" id="Phobius"/>
    </source>
</evidence>
<organism evidence="2">
    <name type="scientific">marine sediment metagenome</name>
    <dbReference type="NCBI Taxonomy" id="412755"/>
    <lineage>
        <taxon>unclassified sequences</taxon>
        <taxon>metagenomes</taxon>
        <taxon>ecological metagenomes</taxon>
    </lineage>
</organism>
<dbReference type="EMBL" id="BARS01020504">
    <property type="protein sequence ID" value="GAG08063.1"/>
    <property type="molecule type" value="Genomic_DNA"/>
</dbReference>
<keyword evidence="1" id="KW-1133">Transmembrane helix</keyword>
<feature type="transmembrane region" description="Helical" evidence="1">
    <location>
        <begin position="142"/>
        <end position="162"/>
    </location>
</feature>
<dbReference type="AlphaFoldDB" id="X0V6F7"/>
<evidence type="ECO:0000313" key="2">
    <source>
        <dbReference type="EMBL" id="GAG08063.1"/>
    </source>
</evidence>
<reference evidence="2" key="1">
    <citation type="journal article" date="2014" name="Front. Microbiol.">
        <title>High frequency of phylogenetically diverse reductive dehalogenase-homologous genes in deep subseafloor sedimentary metagenomes.</title>
        <authorList>
            <person name="Kawai M."/>
            <person name="Futagami T."/>
            <person name="Toyoda A."/>
            <person name="Takaki Y."/>
            <person name="Nishi S."/>
            <person name="Hori S."/>
            <person name="Arai W."/>
            <person name="Tsubouchi T."/>
            <person name="Morono Y."/>
            <person name="Uchiyama I."/>
            <person name="Ito T."/>
            <person name="Fujiyama A."/>
            <person name="Inagaki F."/>
            <person name="Takami H."/>
        </authorList>
    </citation>
    <scope>NUCLEOTIDE SEQUENCE</scope>
    <source>
        <strain evidence="2">Expedition CK06-06</strain>
    </source>
</reference>
<feature type="non-terminal residue" evidence="2">
    <location>
        <position position="1"/>
    </location>
</feature>
<gene>
    <name evidence="2" type="ORF">S01H1_33054</name>
</gene>
<feature type="transmembrane region" description="Helical" evidence="1">
    <location>
        <begin position="168"/>
        <end position="186"/>
    </location>
</feature>